<evidence type="ECO:0000313" key="2">
    <source>
        <dbReference type="Proteomes" id="UP000654918"/>
    </source>
</evidence>
<comment type="caution">
    <text evidence="1">The sequence shown here is derived from an EMBL/GenBank/DDBJ whole genome shotgun (WGS) entry which is preliminary data.</text>
</comment>
<accession>A0A8H6KW45</accession>
<sequence>MTSFLGSAVTVDVDGGTGARTLKDFPESDVGGLGRSRLVRASRGEPIDAVGQSAKMEGVSLVDTKMSQPSRRVTKVAKSAEALAASM</sequence>
<name>A0A8H6KW45_9PEZI</name>
<protein>
    <submittedName>
        <fullName evidence="1">Uncharacterized protein</fullName>
    </submittedName>
</protein>
<dbReference type="AlphaFoldDB" id="A0A8H6KW45"/>
<reference evidence="1" key="1">
    <citation type="journal article" date="2020" name="Phytopathology">
        <title>Genome Sequence Resources of Colletotrichum truncatum, C. plurivorum, C. musicola, and C. sojae: Four Species Pathogenic to Soybean (Glycine max).</title>
        <authorList>
            <person name="Rogerio F."/>
            <person name="Boufleur T.R."/>
            <person name="Ciampi-Guillardi M."/>
            <person name="Sukno S.A."/>
            <person name="Thon M.R."/>
            <person name="Massola Junior N.S."/>
            <person name="Baroncelli R."/>
        </authorList>
    </citation>
    <scope>NUCLEOTIDE SEQUENCE</scope>
    <source>
        <strain evidence="1">LFN00145</strain>
    </source>
</reference>
<keyword evidence="2" id="KW-1185">Reference proteome</keyword>
<evidence type="ECO:0000313" key="1">
    <source>
        <dbReference type="EMBL" id="KAF6838238.1"/>
    </source>
</evidence>
<gene>
    <name evidence="1" type="ORF">CPLU01_02599</name>
</gene>
<organism evidence="1 2">
    <name type="scientific">Colletotrichum plurivorum</name>
    <dbReference type="NCBI Taxonomy" id="2175906"/>
    <lineage>
        <taxon>Eukaryota</taxon>
        <taxon>Fungi</taxon>
        <taxon>Dikarya</taxon>
        <taxon>Ascomycota</taxon>
        <taxon>Pezizomycotina</taxon>
        <taxon>Sordariomycetes</taxon>
        <taxon>Hypocreomycetidae</taxon>
        <taxon>Glomerellales</taxon>
        <taxon>Glomerellaceae</taxon>
        <taxon>Colletotrichum</taxon>
        <taxon>Colletotrichum orchidearum species complex</taxon>
    </lineage>
</organism>
<dbReference type="EMBL" id="WIGO01000020">
    <property type="protein sequence ID" value="KAF6838238.1"/>
    <property type="molecule type" value="Genomic_DNA"/>
</dbReference>
<dbReference type="Proteomes" id="UP000654918">
    <property type="component" value="Unassembled WGS sequence"/>
</dbReference>
<proteinExistence type="predicted"/>